<reference evidence="1" key="1">
    <citation type="submission" date="2023-03" db="EMBL/GenBank/DDBJ databases">
        <authorList>
            <person name="Steffen K."/>
            <person name="Cardenas P."/>
        </authorList>
    </citation>
    <scope>NUCLEOTIDE SEQUENCE</scope>
</reference>
<evidence type="ECO:0000313" key="2">
    <source>
        <dbReference type="Proteomes" id="UP001174909"/>
    </source>
</evidence>
<organism evidence="1 2">
    <name type="scientific">Geodia barretti</name>
    <name type="common">Barrett's horny sponge</name>
    <dbReference type="NCBI Taxonomy" id="519541"/>
    <lineage>
        <taxon>Eukaryota</taxon>
        <taxon>Metazoa</taxon>
        <taxon>Porifera</taxon>
        <taxon>Demospongiae</taxon>
        <taxon>Heteroscleromorpha</taxon>
        <taxon>Tetractinellida</taxon>
        <taxon>Astrophorina</taxon>
        <taxon>Geodiidae</taxon>
        <taxon>Geodia</taxon>
    </lineage>
</organism>
<protein>
    <submittedName>
        <fullName evidence="1">Uncharacterized protein</fullName>
    </submittedName>
</protein>
<dbReference type="EMBL" id="CASHTH010003800">
    <property type="protein sequence ID" value="CAI8049534.1"/>
    <property type="molecule type" value="Genomic_DNA"/>
</dbReference>
<comment type="caution">
    <text evidence="1">The sequence shown here is derived from an EMBL/GenBank/DDBJ whole genome shotgun (WGS) entry which is preliminary data.</text>
</comment>
<gene>
    <name evidence="1" type="ORF">GBAR_LOCUS27270</name>
</gene>
<accession>A0AA35TKU3</accession>
<name>A0AA35TKU3_GEOBA</name>
<dbReference type="Proteomes" id="UP001174909">
    <property type="component" value="Unassembled WGS sequence"/>
</dbReference>
<evidence type="ECO:0000313" key="1">
    <source>
        <dbReference type="EMBL" id="CAI8049534.1"/>
    </source>
</evidence>
<keyword evidence="2" id="KW-1185">Reference proteome</keyword>
<dbReference type="AlphaFoldDB" id="A0AA35TKU3"/>
<sequence>MEFREYQSLPDPACKSLDDFWASVGDLPKPLVRLLIPSASSV</sequence>
<proteinExistence type="predicted"/>